<dbReference type="GO" id="GO:0005635">
    <property type="term" value="C:nuclear envelope"/>
    <property type="evidence" value="ECO:0007669"/>
    <property type="project" value="TreeGrafter"/>
</dbReference>
<accession>A0A6N2BV48</accession>
<dbReference type="EMBL" id="RXGB01001738">
    <property type="protein sequence ID" value="TMW97748.1"/>
    <property type="molecule type" value="Genomic_DNA"/>
</dbReference>
<organism evidence="2">
    <name type="scientific">Solanum chilense</name>
    <name type="common">Tomato</name>
    <name type="synonym">Lycopersicon chilense</name>
    <dbReference type="NCBI Taxonomy" id="4083"/>
    <lineage>
        <taxon>Eukaryota</taxon>
        <taxon>Viridiplantae</taxon>
        <taxon>Streptophyta</taxon>
        <taxon>Embryophyta</taxon>
        <taxon>Tracheophyta</taxon>
        <taxon>Spermatophyta</taxon>
        <taxon>Magnoliopsida</taxon>
        <taxon>eudicotyledons</taxon>
        <taxon>Gunneridae</taxon>
        <taxon>Pentapetalae</taxon>
        <taxon>asterids</taxon>
        <taxon>lamiids</taxon>
        <taxon>Solanales</taxon>
        <taxon>Solanaceae</taxon>
        <taxon>Solanoideae</taxon>
        <taxon>Solaneae</taxon>
        <taxon>Solanum</taxon>
        <taxon>Solanum subgen. Lycopersicon</taxon>
    </lineage>
</organism>
<dbReference type="GO" id="GO:0071763">
    <property type="term" value="P:nuclear membrane organization"/>
    <property type="evidence" value="ECO:0007669"/>
    <property type="project" value="TreeGrafter"/>
</dbReference>
<evidence type="ECO:0000313" key="2">
    <source>
        <dbReference type="EMBL" id="TMW97748.1"/>
    </source>
</evidence>
<dbReference type="GO" id="GO:0016973">
    <property type="term" value="P:poly(A)+ mRNA export from nucleus"/>
    <property type="evidence" value="ECO:0007669"/>
    <property type="project" value="TreeGrafter"/>
</dbReference>
<feature type="region of interest" description="Disordered" evidence="1">
    <location>
        <begin position="671"/>
        <end position="701"/>
    </location>
</feature>
<sequence length="1325" mass="135237">MSTAGDGTAASASAGAYEGGGGAGGKFRKRPLRRNQTTPYDRPPTALRNPSWLTKLVVDPASKLITSGAHRFFSSIFSKRLPPPPPPTPLPPPPPPGPSQESQNLPQESRPNEYAGALVLAGQGGDNDACSSGDGAFSELEQLLKQKTFTKTEIDRLTELLHSKAVDIPMGEEEKRAEAIQSRPALDSSSSLLEVNRSLKVTPGGYVPTPVMNSRILEDDIASPAELAKAYMGSRPSKVSPSMLSTRSLVVREDTPLLTNVHVQRSPIPSVTTRTAGFPGIRENGFATPKSHGRSAIYSMARTPYSRIRQTDVQKATSSGNYVYGGSSSSKAVSEHDVLFGSKQALKRRSYVLDDDLGSVGPMRRIRQRPNALSFGTSRGSSRVASAVNLRQEVSKVVGDVEDAKITPARHVAIPPKSSETAAKILEQLEKLTPKGKSSESKLAAGKENKLTQNMLHGRALRSLEDLDSPKLLQSGQDSYKLENWSKVLSPNPRESKQSEIKQNGHASESTAIANKDKIFSFKDSQPNVETNSLEKNKSAAQHPYKKRAFKMSAYEDSFELEENELSAQLADGRGKLELFAADQKPLCAEPTSKPADLLEAKTPSGVLGKNSDVETPDTGAAAVNNTIFLLSAGSQSLNSNVLATASNKSKETNVDKVPPFLFSPSTPITGSKPVSSLSSLASSPTDGRPNPFQWNSSQKAVDSNGKLEAVSTSGIFSFGAPPSTSSNGLFATSPAFSATSALTLGNFTNDVSTSSSNIAVSLTSASSTIGATAATAGSSNASAISLFGSSATSLVPKEPPTKFGFPTIPPKAVSAPATTSTAETTDVKAKSETGPTFGNLKSSPFGGASFSATGSGNSIFGFSSSVMSTATTGSTQSQGSLASTVSSTGGESLASAETSVCGSGISAFSGSMPALFSSSASLPSTANFPVFGSAPGTSGQVSASPSKSDIVSSSSAASGIFTFGASSSASSAAGSSSVPTNGTAIFTFGASAAAPPSKNSGSPISSSAAPGMFTFSGSSSASSTNSVAISISTTPSIFNFGGNSSSSSSSAVNTSATPGIFNVGGSSSTSPANAGNTSTIATPGIFSFGASSSASLTNAGSIVNPGPFNFGASSASSQASSTVGTFGSSWQLPKSTGFTSSFSSSTPSGFTFGASSSSFATPSTSPVVFGSTPSAASGSPFSFGAVSSTNSPSQPMFGNSAFAASPGNNDNMEDSMAEDLVQAPAPAVSFGQPSLSPSPGGFAFGSAPNPFQFGGQQSHAAPQNPSPFAASSNLVQAAPQNSSLFAASNSQEFGGGGSFSLGSSGPDKSGRKIVKVNRSKHRRK</sequence>
<comment type="caution">
    <text evidence="2">The sequence shown here is derived from an EMBL/GenBank/DDBJ whole genome shotgun (WGS) entry which is preliminary data.</text>
</comment>
<feature type="compositionally biased region" description="Basic residues" evidence="1">
    <location>
        <begin position="1312"/>
        <end position="1325"/>
    </location>
</feature>
<dbReference type="PANTHER" id="PTHR33416">
    <property type="entry name" value="NUCLEAR PORE COMPLEX PROTEIN NUP1"/>
    <property type="match status" value="1"/>
</dbReference>
<feature type="region of interest" description="Disordered" evidence="1">
    <location>
        <begin position="1296"/>
        <end position="1325"/>
    </location>
</feature>
<feature type="compositionally biased region" description="Polar residues" evidence="1">
    <location>
        <begin position="1255"/>
        <end position="1264"/>
    </location>
</feature>
<feature type="compositionally biased region" description="Pro residues" evidence="1">
    <location>
        <begin position="81"/>
        <end position="98"/>
    </location>
</feature>
<gene>
    <name evidence="2" type="ORF">EJD97_005046</name>
</gene>
<feature type="region of interest" description="Disordered" evidence="1">
    <location>
        <begin position="1"/>
        <end position="52"/>
    </location>
</feature>
<feature type="region of interest" description="Disordered" evidence="1">
    <location>
        <begin position="488"/>
        <end position="515"/>
    </location>
</feature>
<reference evidence="2" key="1">
    <citation type="submission" date="2019-05" db="EMBL/GenBank/DDBJ databases">
        <title>The de novo reference genome and transcriptome assemblies of the wild tomato species Solanum chilense.</title>
        <authorList>
            <person name="Stam R."/>
            <person name="Nosenko T."/>
            <person name="Hoerger A.C."/>
            <person name="Stephan W."/>
            <person name="Seidel M.A."/>
            <person name="Kuhn J.M.M."/>
            <person name="Haberer G."/>
            <person name="Tellier A."/>
        </authorList>
    </citation>
    <scope>NUCLEOTIDE SEQUENCE</scope>
    <source>
        <tissue evidence="2">Mature leaves</tissue>
    </source>
</reference>
<feature type="compositionally biased region" description="Low complexity" evidence="1">
    <location>
        <begin position="1"/>
        <end position="16"/>
    </location>
</feature>
<feature type="compositionally biased region" description="Low complexity" evidence="1">
    <location>
        <begin position="811"/>
        <end position="825"/>
    </location>
</feature>
<feature type="compositionally biased region" description="Polar residues" evidence="1">
    <location>
        <begin position="501"/>
        <end position="513"/>
    </location>
</feature>
<protein>
    <recommendedName>
        <fullName evidence="3">Nuclear pore complex protein NUP1</fullName>
    </recommendedName>
</protein>
<evidence type="ECO:0008006" key="3">
    <source>
        <dbReference type="Google" id="ProtNLM"/>
    </source>
</evidence>
<name>A0A6N2BV48_SOLCI</name>
<feature type="compositionally biased region" description="Polar residues" evidence="1">
    <location>
        <begin position="99"/>
        <end position="109"/>
    </location>
</feature>
<feature type="region of interest" description="Disordered" evidence="1">
    <location>
        <begin position="1228"/>
        <end position="1276"/>
    </location>
</feature>
<evidence type="ECO:0000256" key="1">
    <source>
        <dbReference type="SAM" id="MobiDB-lite"/>
    </source>
</evidence>
<proteinExistence type="predicted"/>
<feature type="region of interest" description="Disordered" evidence="1">
    <location>
        <begin position="802"/>
        <end position="841"/>
    </location>
</feature>
<feature type="region of interest" description="Disordered" evidence="1">
    <location>
        <begin position="76"/>
        <end position="113"/>
    </location>
</feature>
<dbReference type="PANTHER" id="PTHR33416:SF30">
    <property type="entry name" value="NUCLEAR PORE COMPLEX PROTEIN NUP1-LIKE"/>
    <property type="match status" value="1"/>
</dbReference>